<keyword evidence="2" id="KW-1185">Reference proteome</keyword>
<evidence type="ECO:0000313" key="2">
    <source>
        <dbReference type="Proteomes" id="UP001642464"/>
    </source>
</evidence>
<sequence length="595" mass="66249">MPKVHLVPPGEVLAAAKSLSVWRRLTEGHMADSGGNVEALQEHNIWVGMCRLPQIPEINAEFFWCCCVFQFCQPQIGKGIGVQTRQHARSRLHQDALLHFCGEAEFADVYRLAPAAAEFSEAMEKLRKGRSARDGGGCSDKKNLIRWSLSEAVLDRSREAVRRSESLVILRDERHGKLMLRIRACGPDMTVHSAVLGMETMPRGKATDILEATRSAMRTFSTSRCNPPRNYRGPRPDCDETLFDRLTEKCEMVVTDSASSELLAQDLGRGRRGQAGGRTPVLFPNQKITGRDRAHASQRLISRPWESDTLLKALMQSVVQGPDSFCQKVWHSRVYSSWFAAGVENSSFPAGKTLSAAQHRFCSFSKPLGRFVLHLDVAFDVLNKVVAIKGSQDARWAVKFLRGLTPEKLLTVAMCADMADTCLQLTRFLDDEGLDIARLNEEVSVFCSRIQVLTFPDRQVLFCDQQCFTLHGFTKRCLSLLESGSLVQFVDGSARLVGQHGLQPAKAAAVRRMQACVTVCLEAVRAEFPSFEAIMAFKAFNVEDSGASTKRRADGMNSEAVRARQDSLKRLSQLFKVDSLGLQREFEMLRGMALA</sequence>
<name>A0ABP0QZ76_9DINO</name>
<reference evidence="1 2" key="1">
    <citation type="submission" date="2024-02" db="EMBL/GenBank/DDBJ databases">
        <authorList>
            <person name="Chen Y."/>
            <person name="Shah S."/>
            <person name="Dougan E. K."/>
            <person name="Thang M."/>
            <person name="Chan C."/>
        </authorList>
    </citation>
    <scope>NUCLEOTIDE SEQUENCE [LARGE SCALE GENOMIC DNA]</scope>
</reference>
<comment type="caution">
    <text evidence="1">The sequence shown here is derived from an EMBL/GenBank/DDBJ whole genome shotgun (WGS) entry which is preliminary data.</text>
</comment>
<evidence type="ECO:0000313" key="1">
    <source>
        <dbReference type="EMBL" id="CAK9092421.1"/>
    </source>
</evidence>
<organism evidence="1 2">
    <name type="scientific">Durusdinium trenchii</name>
    <dbReference type="NCBI Taxonomy" id="1381693"/>
    <lineage>
        <taxon>Eukaryota</taxon>
        <taxon>Sar</taxon>
        <taxon>Alveolata</taxon>
        <taxon>Dinophyceae</taxon>
        <taxon>Suessiales</taxon>
        <taxon>Symbiodiniaceae</taxon>
        <taxon>Durusdinium</taxon>
    </lineage>
</organism>
<accession>A0ABP0QZ76</accession>
<dbReference type="EMBL" id="CAXAMM010040314">
    <property type="protein sequence ID" value="CAK9092421.1"/>
    <property type="molecule type" value="Genomic_DNA"/>
</dbReference>
<proteinExistence type="predicted"/>
<gene>
    <name evidence="1" type="ORF">SCF082_LOCUS43492</name>
</gene>
<dbReference type="Proteomes" id="UP001642464">
    <property type="component" value="Unassembled WGS sequence"/>
</dbReference>
<protein>
    <submittedName>
        <fullName evidence="1">Uncharacterized protein</fullName>
    </submittedName>
</protein>